<evidence type="ECO:0000256" key="2">
    <source>
        <dbReference type="ARBA" id="ARBA00022460"/>
    </source>
</evidence>
<dbReference type="PANTHER" id="PTHR10380">
    <property type="entry name" value="CUTICLE PROTEIN"/>
    <property type="match status" value="1"/>
</dbReference>
<reference evidence="4 5" key="1">
    <citation type="submission" date="2021-06" db="EMBL/GenBank/DDBJ databases">
        <title>Caerostris extrusa draft genome.</title>
        <authorList>
            <person name="Kono N."/>
            <person name="Arakawa K."/>
        </authorList>
    </citation>
    <scope>NUCLEOTIDE SEQUENCE [LARGE SCALE GENOMIC DNA]</scope>
</reference>
<evidence type="ECO:0000256" key="3">
    <source>
        <dbReference type="PROSITE-ProRule" id="PRU00497"/>
    </source>
</evidence>
<comment type="function">
    <text evidence="1">Component of the rigid cuticle of the spider.</text>
</comment>
<gene>
    <name evidence="4" type="ORF">CEXT_117791</name>
</gene>
<organism evidence="4 5">
    <name type="scientific">Caerostris extrusa</name>
    <name type="common">Bark spider</name>
    <name type="synonym">Caerostris bankana</name>
    <dbReference type="NCBI Taxonomy" id="172846"/>
    <lineage>
        <taxon>Eukaryota</taxon>
        <taxon>Metazoa</taxon>
        <taxon>Ecdysozoa</taxon>
        <taxon>Arthropoda</taxon>
        <taxon>Chelicerata</taxon>
        <taxon>Arachnida</taxon>
        <taxon>Araneae</taxon>
        <taxon>Araneomorphae</taxon>
        <taxon>Entelegynae</taxon>
        <taxon>Araneoidea</taxon>
        <taxon>Araneidae</taxon>
        <taxon>Caerostris</taxon>
    </lineage>
</organism>
<dbReference type="GO" id="GO:0008010">
    <property type="term" value="F:structural constituent of chitin-based larval cuticle"/>
    <property type="evidence" value="ECO:0007669"/>
    <property type="project" value="TreeGrafter"/>
</dbReference>
<accession>A0AAV4XRT8</accession>
<evidence type="ECO:0000313" key="4">
    <source>
        <dbReference type="EMBL" id="GIY97737.1"/>
    </source>
</evidence>
<dbReference type="GO" id="GO:0062129">
    <property type="term" value="C:chitin-based extracellular matrix"/>
    <property type="evidence" value="ECO:0007669"/>
    <property type="project" value="TreeGrafter"/>
</dbReference>
<evidence type="ECO:0000256" key="1">
    <source>
        <dbReference type="ARBA" id="ARBA00002980"/>
    </source>
</evidence>
<dbReference type="InterPro" id="IPR050468">
    <property type="entry name" value="Cuticle_Struct_Prot"/>
</dbReference>
<name>A0AAV4XRT8_CAEEX</name>
<dbReference type="Pfam" id="PF00379">
    <property type="entry name" value="Chitin_bind_4"/>
    <property type="match status" value="1"/>
</dbReference>
<protein>
    <submittedName>
        <fullName evidence="4">Adult-specific rigid cuticular protein 11.9</fullName>
    </submittedName>
</protein>
<dbReference type="PROSITE" id="PS00233">
    <property type="entry name" value="CHIT_BIND_RR_1"/>
    <property type="match status" value="1"/>
</dbReference>
<comment type="caution">
    <text evidence="4">The sequence shown here is derived from an EMBL/GenBank/DDBJ whole genome shotgun (WGS) entry which is preliminary data.</text>
</comment>
<dbReference type="Proteomes" id="UP001054945">
    <property type="component" value="Unassembled WGS sequence"/>
</dbReference>
<dbReference type="EMBL" id="BPLR01000827">
    <property type="protein sequence ID" value="GIY97737.1"/>
    <property type="molecule type" value="Genomic_DNA"/>
</dbReference>
<evidence type="ECO:0000313" key="5">
    <source>
        <dbReference type="Proteomes" id="UP001054945"/>
    </source>
</evidence>
<dbReference type="PROSITE" id="PS51155">
    <property type="entry name" value="CHIT_BIND_RR_2"/>
    <property type="match status" value="1"/>
</dbReference>
<dbReference type="InterPro" id="IPR000618">
    <property type="entry name" value="Insect_cuticle"/>
</dbReference>
<keyword evidence="5" id="KW-1185">Reference proteome</keyword>
<dbReference type="InterPro" id="IPR031311">
    <property type="entry name" value="CHIT_BIND_RR_consensus"/>
</dbReference>
<proteinExistence type="predicted"/>
<dbReference type="AlphaFoldDB" id="A0AAV4XRT8"/>
<sequence length="176" mass="19061">MTMKIRVFKRKSSEKKTPVSFDLISQSSCLLPFVYRMKFLVLPLLFAVAMSAEIGVNHAGDAYNFHYAAGDAGGHRRVESGHGSSVSGSYSYIDPNGHLRTVSYTAGPDGFKPSGDIGVDKKTADDAAAIAALAPKAPEAAPVAPVHHYNYAPYYHHPGAWVHHGVPNYAHWGAHW</sequence>
<dbReference type="PRINTS" id="PR00947">
    <property type="entry name" value="CUTICLE"/>
</dbReference>
<keyword evidence="2 3" id="KW-0193">Cuticle</keyword>